<evidence type="ECO:0000256" key="1">
    <source>
        <dbReference type="ARBA" id="ARBA00022527"/>
    </source>
</evidence>
<keyword evidence="2" id="KW-0808">Transferase</keyword>
<dbReference type="GO" id="GO:0004674">
    <property type="term" value="F:protein serine/threonine kinase activity"/>
    <property type="evidence" value="ECO:0007669"/>
    <property type="project" value="UniProtKB-KW"/>
</dbReference>
<reference evidence="6" key="2">
    <citation type="submission" date="2015-01" db="EMBL/GenBank/DDBJ databases">
        <title>Evolutionary Origins and Diversification of the Mycorrhizal Mutualists.</title>
        <authorList>
            <consortium name="DOE Joint Genome Institute"/>
            <consortium name="Mycorrhizal Genomics Consortium"/>
            <person name="Kohler A."/>
            <person name="Kuo A."/>
            <person name="Nagy L.G."/>
            <person name="Floudas D."/>
            <person name="Copeland A."/>
            <person name="Barry K.W."/>
            <person name="Cichocki N."/>
            <person name="Veneault-Fourrey C."/>
            <person name="LaButti K."/>
            <person name="Lindquist E.A."/>
            <person name="Lipzen A."/>
            <person name="Lundell T."/>
            <person name="Morin E."/>
            <person name="Murat C."/>
            <person name="Riley R."/>
            <person name="Ohm R."/>
            <person name="Sun H."/>
            <person name="Tunlid A."/>
            <person name="Henrissat B."/>
            <person name="Grigoriev I.V."/>
            <person name="Hibbett D.S."/>
            <person name="Martin F."/>
        </authorList>
    </citation>
    <scope>NUCLEOTIDE SEQUENCE [LARGE SCALE GENOMIC DNA]</scope>
    <source>
        <strain evidence="6">Foug A</strain>
    </source>
</reference>
<dbReference type="Proteomes" id="UP000053989">
    <property type="component" value="Unassembled WGS sequence"/>
</dbReference>
<dbReference type="AlphaFoldDB" id="A0A0C2ZXS2"/>
<dbReference type="PROSITE" id="PS51158">
    <property type="entry name" value="ALPHA_KINASE"/>
    <property type="match status" value="1"/>
</dbReference>
<sequence>IEYEAFEFVRQDCIVDGDGNISLVKHNETETVLVAKHWQKHISGGVQHGDYIAKGLSKFVFKGSFHQADYAIFQCKPISSCESSNVEDLIQELHLLHLADYFLASFYQQAKVHCVNLPRIAWNVKGAFIGTVTAQILLKSMDNDDDCTLLFKTFLAAPFLSCDGLYVERKFCGNTDIPQNEDRLGLAIDAYIHHTLLNSGKTVLLSDLQGVISPDASVTLFDPQAHTYIVMLEPFQHDQTSGHWDEGEKQIRTYLKAHQCNNICRMLKLHLDTDSEEDDSTGGRDYTIPGSARNHPLCLGF</sequence>
<dbReference type="Gene3D" id="3.20.200.10">
    <property type="entry name" value="MHCK/EF2 kinase"/>
    <property type="match status" value="1"/>
</dbReference>
<dbReference type="EMBL" id="KN822103">
    <property type="protein sequence ID" value="KIM57257.1"/>
    <property type="molecule type" value="Genomic_DNA"/>
</dbReference>
<dbReference type="InParanoid" id="A0A0C2ZXS2"/>
<keyword evidence="1" id="KW-0723">Serine/threonine-protein kinase</keyword>
<feature type="domain" description="Alpha-type protein kinase" evidence="4">
    <location>
        <begin position="1"/>
        <end position="274"/>
    </location>
</feature>
<name>A0A0C2ZXS2_9AGAM</name>
<feature type="non-terminal residue" evidence="5">
    <location>
        <position position="1"/>
    </location>
</feature>
<keyword evidence="3" id="KW-0418">Kinase</keyword>
<dbReference type="InterPro" id="IPR004166">
    <property type="entry name" value="a-kinase_dom"/>
</dbReference>
<dbReference type="CDD" id="cd04515">
    <property type="entry name" value="Alpha_kinase"/>
    <property type="match status" value="1"/>
</dbReference>
<dbReference type="Pfam" id="PF02816">
    <property type="entry name" value="Alpha_kinase"/>
    <property type="match status" value="1"/>
</dbReference>
<reference evidence="5 6" key="1">
    <citation type="submission" date="2014-04" db="EMBL/GenBank/DDBJ databases">
        <authorList>
            <consortium name="DOE Joint Genome Institute"/>
            <person name="Kuo A."/>
            <person name="Kohler A."/>
            <person name="Nagy L.G."/>
            <person name="Floudas D."/>
            <person name="Copeland A."/>
            <person name="Barry K.W."/>
            <person name="Cichocki N."/>
            <person name="Veneault-Fourrey C."/>
            <person name="LaButti K."/>
            <person name="Lindquist E.A."/>
            <person name="Lipzen A."/>
            <person name="Lundell T."/>
            <person name="Morin E."/>
            <person name="Murat C."/>
            <person name="Sun H."/>
            <person name="Tunlid A."/>
            <person name="Henrissat B."/>
            <person name="Grigoriev I.V."/>
            <person name="Hibbett D.S."/>
            <person name="Martin F."/>
            <person name="Nordberg H.P."/>
            <person name="Cantor M.N."/>
            <person name="Hua S.X."/>
        </authorList>
    </citation>
    <scope>NUCLEOTIDE SEQUENCE [LARGE SCALE GENOMIC DNA]</scope>
    <source>
        <strain evidence="5 6">Foug A</strain>
    </source>
</reference>
<dbReference type="HOGENOM" id="CLU_060149_1_0_1"/>
<dbReference type="InterPro" id="IPR011009">
    <property type="entry name" value="Kinase-like_dom_sf"/>
</dbReference>
<keyword evidence="6" id="KW-1185">Reference proteome</keyword>
<evidence type="ECO:0000259" key="4">
    <source>
        <dbReference type="PROSITE" id="PS51158"/>
    </source>
</evidence>
<evidence type="ECO:0000256" key="3">
    <source>
        <dbReference type="ARBA" id="ARBA00022777"/>
    </source>
</evidence>
<dbReference type="GO" id="GO:0005524">
    <property type="term" value="F:ATP binding"/>
    <property type="evidence" value="ECO:0007669"/>
    <property type="project" value="InterPro"/>
</dbReference>
<gene>
    <name evidence="5" type="ORF">SCLCIDRAFT_130887</name>
</gene>
<evidence type="ECO:0000313" key="5">
    <source>
        <dbReference type="EMBL" id="KIM57257.1"/>
    </source>
</evidence>
<protein>
    <recommendedName>
        <fullName evidence="4">Alpha-type protein kinase domain-containing protein</fullName>
    </recommendedName>
</protein>
<proteinExistence type="predicted"/>
<dbReference type="STRING" id="1036808.A0A0C2ZXS2"/>
<organism evidence="5 6">
    <name type="scientific">Scleroderma citrinum Foug A</name>
    <dbReference type="NCBI Taxonomy" id="1036808"/>
    <lineage>
        <taxon>Eukaryota</taxon>
        <taxon>Fungi</taxon>
        <taxon>Dikarya</taxon>
        <taxon>Basidiomycota</taxon>
        <taxon>Agaricomycotina</taxon>
        <taxon>Agaricomycetes</taxon>
        <taxon>Agaricomycetidae</taxon>
        <taxon>Boletales</taxon>
        <taxon>Sclerodermatineae</taxon>
        <taxon>Sclerodermataceae</taxon>
        <taxon>Scleroderma</taxon>
    </lineage>
</organism>
<dbReference type="OrthoDB" id="2687461at2759"/>
<evidence type="ECO:0000256" key="2">
    <source>
        <dbReference type="ARBA" id="ARBA00022679"/>
    </source>
</evidence>
<accession>A0A0C2ZXS2</accession>
<evidence type="ECO:0000313" key="6">
    <source>
        <dbReference type="Proteomes" id="UP000053989"/>
    </source>
</evidence>
<dbReference type="SUPFAM" id="SSF56112">
    <property type="entry name" value="Protein kinase-like (PK-like)"/>
    <property type="match status" value="1"/>
</dbReference>